<proteinExistence type="predicted"/>
<keyword evidence="1" id="KW-0812">Transmembrane</keyword>
<organism evidence="2 3">
    <name type="scientific">Colwellia psychrerythraea</name>
    <name type="common">Vibrio psychroerythus</name>
    <dbReference type="NCBI Taxonomy" id="28229"/>
    <lineage>
        <taxon>Bacteria</taxon>
        <taxon>Pseudomonadati</taxon>
        <taxon>Pseudomonadota</taxon>
        <taxon>Gammaproteobacteria</taxon>
        <taxon>Alteromonadales</taxon>
        <taxon>Colwelliaceae</taxon>
        <taxon>Colwellia</taxon>
    </lineage>
</organism>
<evidence type="ECO:0000313" key="3">
    <source>
        <dbReference type="Proteomes" id="UP000243053"/>
    </source>
</evidence>
<protein>
    <recommendedName>
        <fullName evidence="4">Chemotaxis methyl-accepting receptor HlyB-like 4HB MCP domain-containing protein</fullName>
    </recommendedName>
</protein>
<gene>
    <name evidence="2" type="ORF">A9Q75_07835</name>
</gene>
<keyword evidence="1" id="KW-0472">Membrane</keyword>
<dbReference type="EMBL" id="MAAF01000048">
    <property type="protein sequence ID" value="OUR81262.1"/>
    <property type="molecule type" value="Genomic_DNA"/>
</dbReference>
<feature type="non-terminal residue" evidence="2">
    <location>
        <position position="101"/>
    </location>
</feature>
<feature type="transmembrane region" description="Helical" evidence="1">
    <location>
        <begin position="12"/>
        <end position="30"/>
    </location>
</feature>
<evidence type="ECO:0008006" key="4">
    <source>
        <dbReference type="Google" id="ProtNLM"/>
    </source>
</evidence>
<dbReference type="Proteomes" id="UP000243053">
    <property type="component" value="Unassembled WGS sequence"/>
</dbReference>
<reference evidence="3" key="1">
    <citation type="journal article" date="2017" name="Proc. Natl. Acad. Sci. U.S.A.">
        <title>Simulation of Deepwater Horizon oil plume reveals substrate specialization within a complex community of hydrocarbon degraders.</title>
        <authorList>
            <person name="Hu P."/>
            <person name="Dubinsky E.A."/>
            <person name="Probst A.J."/>
            <person name="Wang J."/>
            <person name="Sieber C.M.K."/>
            <person name="Tom L.M."/>
            <person name="Gardinali P."/>
            <person name="Banfield J.F."/>
            <person name="Atlas R.M."/>
            <person name="Andersen G.L."/>
        </authorList>
    </citation>
    <scope>NUCLEOTIDE SEQUENCE [LARGE SCALE GENOMIC DNA]</scope>
</reference>
<accession>A0A1Y5EET9</accession>
<sequence>MDQLSIKWKLGLLAILAVIGFVTMFTYNYSATTTLIKFNDISRQTVQLRAEMLMLRRHEKDFIARKDLKYREKFKQAYTKITATLEQVEQNLLSVDISSQY</sequence>
<evidence type="ECO:0000313" key="2">
    <source>
        <dbReference type="EMBL" id="OUR81262.1"/>
    </source>
</evidence>
<comment type="caution">
    <text evidence="2">The sequence shown here is derived from an EMBL/GenBank/DDBJ whole genome shotgun (WGS) entry which is preliminary data.</text>
</comment>
<dbReference type="AlphaFoldDB" id="A0A1Y5EET9"/>
<evidence type="ECO:0000256" key="1">
    <source>
        <dbReference type="SAM" id="Phobius"/>
    </source>
</evidence>
<name>A0A1Y5EET9_COLPS</name>
<keyword evidence="1" id="KW-1133">Transmembrane helix</keyword>